<dbReference type="Proteomes" id="UP000011758">
    <property type="component" value="Unassembled WGS sequence"/>
</dbReference>
<dbReference type="InterPro" id="IPR009057">
    <property type="entry name" value="Homeodomain-like_sf"/>
</dbReference>
<comment type="caution">
    <text evidence="6">The sequence shown here is derived from an EMBL/GenBank/DDBJ whole genome shotgun (WGS) entry which is preliminary data.</text>
</comment>
<dbReference type="GO" id="GO:0097367">
    <property type="term" value="F:carbohydrate derivative binding"/>
    <property type="evidence" value="ECO:0007669"/>
    <property type="project" value="InterPro"/>
</dbReference>
<keyword evidence="3" id="KW-0804">Transcription</keyword>
<dbReference type="GO" id="GO:0003677">
    <property type="term" value="F:DNA binding"/>
    <property type="evidence" value="ECO:0007669"/>
    <property type="project" value="UniProtKB-KW"/>
</dbReference>
<dbReference type="STRING" id="999415.HMPREF9943_00260"/>
<evidence type="ECO:0000259" key="4">
    <source>
        <dbReference type="PROSITE" id="PS51071"/>
    </source>
</evidence>
<dbReference type="PANTHER" id="PTHR30514:SF1">
    <property type="entry name" value="HTH-TYPE TRANSCRIPTIONAL REGULATOR HEXR-RELATED"/>
    <property type="match status" value="1"/>
</dbReference>
<dbReference type="InterPro" id="IPR046348">
    <property type="entry name" value="SIS_dom_sf"/>
</dbReference>
<feature type="domain" description="SIS" evidence="5">
    <location>
        <begin position="103"/>
        <end position="236"/>
    </location>
</feature>
<evidence type="ECO:0000313" key="7">
    <source>
        <dbReference type="Proteomes" id="UP000011758"/>
    </source>
</evidence>
<dbReference type="SUPFAM" id="SSF53697">
    <property type="entry name" value="SIS domain"/>
    <property type="match status" value="1"/>
</dbReference>
<accession>M2NGX3</accession>
<dbReference type="BioCyc" id="ECAT999415-HMP:GTTI-270-MONOMER"/>
<dbReference type="OrthoDB" id="1648815at2"/>
<dbReference type="AlphaFoldDB" id="M2NGX3"/>
<proteinExistence type="predicted"/>
<dbReference type="InterPro" id="IPR047640">
    <property type="entry name" value="RpiR-like"/>
</dbReference>
<evidence type="ECO:0008006" key="8">
    <source>
        <dbReference type="Google" id="ProtNLM"/>
    </source>
</evidence>
<dbReference type="InterPro" id="IPR001347">
    <property type="entry name" value="SIS_dom"/>
</dbReference>
<evidence type="ECO:0000256" key="3">
    <source>
        <dbReference type="ARBA" id="ARBA00023163"/>
    </source>
</evidence>
<dbReference type="CDD" id="cd05013">
    <property type="entry name" value="SIS_RpiR"/>
    <property type="match status" value="1"/>
</dbReference>
<dbReference type="GO" id="GO:1901135">
    <property type="term" value="P:carbohydrate derivative metabolic process"/>
    <property type="evidence" value="ECO:0007669"/>
    <property type="project" value="InterPro"/>
</dbReference>
<name>M2NGX3_9FIRM</name>
<dbReference type="Pfam" id="PF01380">
    <property type="entry name" value="SIS"/>
    <property type="match status" value="1"/>
</dbReference>
<dbReference type="GO" id="GO:0003700">
    <property type="term" value="F:DNA-binding transcription factor activity"/>
    <property type="evidence" value="ECO:0007669"/>
    <property type="project" value="InterPro"/>
</dbReference>
<dbReference type="Pfam" id="PF01418">
    <property type="entry name" value="HTH_6"/>
    <property type="match status" value="1"/>
</dbReference>
<dbReference type="PROSITE" id="PS51464">
    <property type="entry name" value="SIS"/>
    <property type="match status" value="1"/>
</dbReference>
<reference evidence="6 7" key="1">
    <citation type="submission" date="2013-02" db="EMBL/GenBank/DDBJ databases">
        <title>The Genome Sequence of Lactobacillus catenaformis F0143.</title>
        <authorList>
            <consortium name="The Broad Institute Genome Sequencing Platform"/>
            <person name="Earl A."/>
            <person name="Ward D."/>
            <person name="Feldgarden M."/>
            <person name="Gevers D."/>
            <person name="Izard J."/>
            <person name="Blanton J.M."/>
            <person name="Mathney J."/>
            <person name="Dewhirst F.E."/>
            <person name="Young S.K."/>
            <person name="Zeng Q."/>
            <person name="Gargeya S."/>
            <person name="Fitzgerald M."/>
            <person name="Haas B."/>
            <person name="Abouelleil A."/>
            <person name="Alvarado L."/>
            <person name="Arachchi H.M."/>
            <person name="Berlin A."/>
            <person name="Chapman S.B."/>
            <person name="Gearin G."/>
            <person name="Goldberg J."/>
            <person name="Griggs A."/>
            <person name="Gujja S."/>
            <person name="Hansen M."/>
            <person name="Heiman D."/>
            <person name="Howarth C."/>
            <person name="Larimer J."/>
            <person name="Lui A."/>
            <person name="MacDonald P.J.P."/>
            <person name="McCowen C."/>
            <person name="Montmayeur A."/>
            <person name="Murphy C."/>
            <person name="Neiman D."/>
            <person name="Pearson M."/>
            <person name="Priest M."/>
            <person name="Roberts A."/>
            <person name="Saif S."/>
            <person name="Shea T."/>
            <person name="Sisk P."/>
            <person name="Stolte C."/>
            <person name="Sykes S."/>
            <person name="Wortman J."/>
            <person name="Nusbaum C."/>
            <person name="Birren B."/>
        </authorList>
    </citation>
    <scope>NUCLEOTIDE SEQUENCE [LARGE SCALE GENOMIC DNA]</scope>
    <source>
        <strain evidence="6 7">OT 569</strain>
    </source>
</reference>
<evidence type="ECO:0000256" key="1">
    <source>
        <dbReference type="ARBA" id="ARBA00023015"/>
    </source>
</evidence>
<dbReference type="Gene3D" id="1.10.10.10">
    <property type="entry name" value="Winged helix-like DNA-binding domain superfamily/Winged helix DNA-binding domain"/>
    <property type="match status" value="1"/>
</dbReference>
<protein>
    <recommendedName>
        <fullName evidence="8">SIS domain-containing protein</fullName>
    </recommendedName>
</protein>
<keyword evidence="1" id="KW-0805">Transcription regulation</keyword>
<organism evidence="6 7">
    <name type="scientific">Eggerthia catenaformis OT 569 = DSM 20559</name>
    <dbReference type="NCBI Taxonomy" id="999415"/>
    <lineage>
        <taxon>Bacteria</taxon>
        <taxon>Bacillati</taxon>
        <taxon>Bacillota</taxon>
        <taxon>Erysipelotrichia</taxon>
        <taxon>Erysipelotrichales</taxon>
        <taxon>Coprobacillaceae</taxon>
        <taxon>Eggerthia</taxon>
    </lineage>
</organism>
<evidence type="ECO:0000256" key="2">
    <source>
        <dbReference type="ARBA" id="ARBA00023125"/>
    </source>
</evidence>
<dbReference type="PROSITE" id="PS51071">
    <property type="entry name" value="HTH_RPIR"/>
    <property type="match status" value="1"/>
</dbReference>
<keyword evidence="7" id="KW-1185">Reference proteome</keyword>
<dbReference type="InterPro" id="IPR036388">
    <property type="entry name" value="WH-like_DNA-bd_sf"/>
</dbReference>
<dbReference type="InterPro" id="IPR000281">
    <property type="entry name" value="HTH_RpiR"/>
</dbReference>
<sequence length="236" mass="26981">MRETENIKFLNELELNIYNYIIAHKDQITHMRLIDIANNLHVSPSMITRVAKKLGYEGFTDWKMIIKIQDGKYSKPNKESLNYILDYFNRVNNGEFDEGFNTVAEMVKKCSEVIFFGMGISGAFAKAGSLLFNRKGKKSYYVGDFSSRIKDIYSGHEVAIILTVSGETREINQVLTFLKEVHIKSVVITNTGISLSAKLADYIICYYMPSVKDRYYYSSATQVPVVYILEAIANRI</sequence>
<dbReference type="RefSeq" id="WP_004801315.1">
    <property type="nucleotide sequence ID" value="NZ_KB446646.1"/>
</dbReference>
<feature type="domain" description="HTH rpiR-type" evidence="4">
    <location>
        <begin position="1"/>
        <end position="73"/>
    </location>
</feature>
<dbReference type="Gene3D" id="3.40.50.10490">
    <property type="entry name" value="Glucose-6-phosphate isomerase like protein, domain 1"/>
    <property type="match status" value="1"/>
</dbReference>
<dbReference type="EMBL" id="AGEJ01000005">
    <property type="protein sequence ID" value="EMD17473.1"/>
    <property type="molecule type" value="Genomic_DNA"/>
</dbReference>
<keyword evidence="2" id="KW-0238">DNA-binding</keyword>
<evidence type="ECO:0000313" key="6">
    <source>
        <dbReference type="EMBL" id="EMD17473.1"/>
    </source>
</evidence>
<evidence type="ECO:0000259" key="5">
    <source>
        <dbReference type="PROSITE" id="PS51464"/>
    </source>
</evidence>
<dbReference type="PANTHER" id="PTHR30514">
    <property type="entry name" value="GLUCOKINASE"/>
    <property type="match status" value="1"/>
</dbReference>
<gene>
    <name evidence="6" type="ORF">HMPREF9943_00260</name>
</gene>
<dbReference type="InterPro" id="IPR035472">
    <property type="entry name" value="RpiR-like_SIS"/>
</dbReference>
<dbReference type="SUPFAM" id="SSF46689">
    <property type="entry name" value="Homeodomain-like"/>
    <property type="match status" value="1"/>
</dbReference>
<dbReference type="eggNOG" id="COG1737">
    <property type="taxonomic scope" value="Bacteria"/>
</dbReference>